<gene>
    <name evidence="1" type="ordered locus">Plim_3325</name>
</gene>
<dbReference type="KEGG" id="plm:Plim_3325"/>
<evidence type="ECO:0000313" key="1">
    <source>
        <dbReference type="EMBL" id="ADG69138.1"/>
    </source>
</evidence>
<dbReference type="RefSeq" id="WP_013111569.1">
    <property type="nucleotide sequence ID" value="NC_014148.1"/>
</dbReference>
<organism evidence="1 2">
    <name type="scientific">Planctopirus limnophila (strain ATCC 43296 / DSM 3776 / IFAM 1008 / Mu 290)</name>
    <name type="common">Planctomyces limnophilus</name>
    <dbReference type="NCBI Taxonomy" id="521674"/>
    <lineage>
        <taxon>Bacteria</taxon>
        <taxon>Pseudomonadati</taxon>
        <taxon>Planctomycetota</taxon>
        <taxon>Planctomycetia</taxon>
        <taxon>Planctomycetales</taxon>
        <taxon>Planctomycetaceae</taxon>
        <taxon>Planctopirus</taxon>
    </lineage>
</organism>
<reference evidence="1 2" key="1">
    <citation type="journal article" date="2010" name="Stand. Genomic Sci.">
        <title>Complete genome sequence of Planctomyces limnophilus type strain (Mu 290).</title>
        <authorList>
            <person name="Labutti K."/>
            <person name="Sikorski J."/>
            <person name="Schneider S."/>
            <person name="Nolan M."/>
            <person name="Lucas S."/>
            <person name="Glavina Del Rio T."/>
            <person name="Tice H."/>
            <person name="Cheng J.F."/>
            <person name="Goodwin L."/>
            <person name="Pitluck S."/>
            <person name="Liolios K."/>
            <person name="Ivanova N."/>
            <person name="Mavromatis K."/>
            <person name="Mikhailova N."/>
            <person name="Pati A."/>
            <person name="Chen A."/>
            <person name="Palaniappan K."/>
            <person name="Land M."/>
            <person name="Hauser L."/>
            <person name="Chang Y.J."/>
            <person name="Jeffries C.D."/>
            <person name="Tindall B.J."/>
            <person name="Rohde M."/>
            <person name="Goker M."/>
            <person name="Woyke T."/>
            <person name="Bristow J."/>
            <person name="Eisen J.A."/>
            <person name="Markowitz V."/>
            <person name="Hugenholtz P."/>
            <person name="Kyrpides N.C."/>
            <person name="Klenk H.P."/>
            <person name="Lapidus A."/>
        </authorList>
    </citation>
    <scope>NUCLEOTIDE SEQUENCE [LARGE SCALE GENOMIC DNA]</scope>
    <source>
        <strain evidence="2">ATCC 43296 / DSM 3776 / IFAM 1008 / 290</strain>
    </source>
</reference>
<dbReference type="AlphaFoldDB" id="D5SU85"/>
<protein>
    <submittedName>
        <fullName evidence="1">Uncharacterized protein</fullName>
    </submittedName>
</protein>
<name>D5SU85_PLAL2</name>
<keyword evidence="2" id="KW-1185">Reference proteome</keyword>
<dbReference type="OrthoDB" id="211423at2"/>
<evidence type="ECO:0000313" key="2">
    <source>
        <dbReference type="Proteomes" id="UP000002220"/>
    </source>
</evidence>
<accession>D5SU85</accession>
<proteinExistence type="predicted"/>
<dbReference type="HOGENOM" id="CLU_989922_0_0_0"/>
<dbReference type="EMBL" id="CP001744">
    <property type="protein sequence ID" value="ADG69138.1"/>
    <property type="molecule type" value="Genomic_DNA"/>
</dbReference>
<sequence>MMKHAFIGLALLIHVVTVVSDAEATLPRFLRAAGDGMRTRIKSTAGGIIYGGTPFDTVEYNSGWVDSAVGDATAAIDSGGVSSFSTADSAIGVGLDGQTLISTPLLSQGVILLEDSGTGTVNGSVGVLTEWDVEWVVDDEGGLRDFSHEYTVQCEISLSHSMLATGGMSTMEMMAFPSKVGYAGSSIKYGDSFFIKIEAGGEVIEVTFDEYEGEWISNNGVISVSYPSNDDVEIVVSKNVVLEDGDSVSITGQIGVNYTILSADPAVEGVYTLAVDAKLIP</sequence>
<dbReference type="Proteomes" id="UP000002220">
    <property type="component" value="Chromosome"/>
</dbReference>